<gene>
    <name evidence="2" type="ORF">IF1G_08216</name>
</gene>
<keyword evidence="2" id="KW-0808">Transferase</keyword>
<dbReference type="PANTHER" id="PTHR35340:SF5">
    <property type="entry name" value="ASST-DOMAIN-CONTAINING PROTEIN"/>
    <property type="match status" value="1"/>
</dbReference>
<dbReference type="EMBL" id="SPUK01000013">
    <property type="protein sequence ID" value="TQV92913.1"/>
    <property type="molecule type" value="Genomic_DNA"/>
</dbReference>
<proteinExistence type="predicted"/>
<keyword evidence="3" id="KW-1185">Reference proteome</keyword>
<protein>
    <submittedName>
        <fullName evidence="2">Arylsulfotransferase-like protein</fullName>
    </submittedName>
</protein>
<sequence length="598" mass="65606">MSKLLLAPPLLWLLRRRLLLAALAVLVAAGLLLHRSSPALGRVHWRSDWSWVDMGSSGMAPMRRYHSFDHESIDVRFLARDDRRCSREHLFLATRGSDTEPGAVILDHAGELVWRQPRVAAEVHDFRVQEYKGEKLLTFWAGAPDGGGKQGSWYLMDDTYTIRHNISAPGFEFGDMHEFELTPNGTALLTVYNPIPADLSPVGGAAQGYILDGIFQEIELETGNVLFQWKASDHIPVHTSKKPIEGCSDDPKKAFLGCGNTPDAAFDYYHINSVQKDSKGNYLVSGRHTSSLTYINGTSGEPIWHMGGAMNQFDIVPRGTNVLFAWQHHARLHDDDTITLLDNNAYNPKAARTESRGLRLQADFAAMNVTLHTAYRHPQQIMAFSQGNAQVLESGNVLVGWGSSAAFTEFAADGEVLCDARFAPAALFSFQPLSSYRAYKGGWVGKPLDPPSIAVAGRGIYVSWNGATEVASWRLQGRRSTRAADAGTDADDADFEDVAEIPKERFESEFRAANLTRSYSRIRAQAVDVGGITLGTTAEVEPPGRWSLLIGAIDLLVVGAAAGVVMACVMLVAGVLSCRRRCVEKPSSTGYRPVEMED</sequence>
<dbReference type="AlphaFoldDB" id="A0A545VSW9"/>
<evidence type="ECO:0000313" key="2">
    <source>
        <dbReference type="EMBL" id="TQV92913.1"/>
    </source>
</evidence>
<comment type="caution">
    <text evidence="2">The sequence shown here is derived from an EMBL/GenBank/DDBJ whole genome shotgun (WGS) entry which is preliminary data.</text>
</comment>
<accession>A0A545VSW9</accession>
<keyword evidence="1" id="KW-0472">Membrane</keyword>
<dbReference type="InterPro" id="IPR039535">
    <property type="entry name" value="ASST-like"/>
</dbReference>
<name>A0A545VSW9_9HYPO</name>
<dbReference type="OrthoDB" id="5427350at2759"/>
<dbReference type="PANTHER" id="PTHR35340">
    <property type="entry name" value="PQQ ENZYME REPEAT PROTEIN-RELATED"/>
    <property type="match status" value="1"/>
</dbReference>
<feature type="transmembrane region" description="Helical" evidence="1">
    <location>
        <begin position="546"/>
        <end position="576"/>
    </location>
</feature>
<evidence type="ECO:0000313" key="3">
    <source>
        <dbReference type="Proteomes" id="UP000315783"/>
    </source>
</evidence>
<dbReference type="InterPro" id="IPR011047">
    <property type="entry name" value="Quinoprotein_ADH-like_sf"/>
</dbReference>
<dbReference type="STRING" id="43265.A0A545VSW9"/>
<dbReference type="SUPFAM" id="SSF50998">
    <property type="entry name" value="Quinoprotein alcohol dehydrogenase-like"/>
    <property type="match status" value="1"/>
</dbReference>
<dbReference type="GO" id="GO:0016740">
    <property type="term" value="F:transferase activity"/>
    <property type="evidence" value="ECO:0007669"/>
    <property type="project" value="UniProtKB-KW"/>
</dbReference>
<keyword evidence="1" id="KW-1133">Transmembrane helix</keyword>
<reference evidence="2 3" key="1">
    <citation type="journal article" date="2019" name="Appl. Microbiol. Biotechnol.">
        <title>Genome sequence of Isaria javanica and comparative genome analysis insights into family S53 peptidase evolution in fungal entomopathogens.</title>
        <authorList>
            <person name="Lin R."/>
            <person name="Zhang X."/>
            <person name="Xin B."/>
            <person name="Zou M."/>
            <person name="Gao Y."/>
            <person name="Qin F."/>
            <person name="Hu Q."/>
            <person name="Xie B."/>
            <person name="Cheng X."/>
        </authorList>
    </citation>
    <scope>NUCLEOTIDE SEQUENCE [LARGE SCALE GENOMIC DNA]</scope>
    <source>
        <strain evidence="2 3">IJ1G</strain>
    </source>
</reference>
<organism evidence="2 3">
    <name type="scientific">Cordyceps javanica</name>
    <dbReference type="NCBI Taxonomy" id="43265"/>
    <lineage>
        <taxon>Eukaryota</taxon>
        <taxon>Fungi</taxon>
        <taxon>Dikarya</taxon>
        <taxon>Ascomycota</taxon>
        <taxon>Pezizomycotina</taxon>
        <taxon>Sordariomycetes</taxon>
        <taxon>Hypocreomycetidae</taxon>
        <taxon>Hypocreales</taxon>
        <taxon>Cordycipitaceae</taxon>
        <taxon>Cordyceps</taxon>
    </lineage>
</organism>
<dbReference type="InterPro" id="IPR053143">
    <property type="entry name" value="Arylsulfate_ST"/>
</dbReference>
<dbReference type="Proteomes" id="UP000315783">
    <property type="component" value="Unassembled WGS sequence"/>
</dbReference>
<keyword evidence="1" id="KW-0812">Transmembrane</keyword>
<evidence type="ECO:0000256" key="1">
    <source>
        <dbReference type="SAM" id="Phobius"/>
    </source>
</evidence>
<dbReference type="Pfam" id="PF14269">
    <property type="entry name" value="Arylsulfotran_2"/>
    <property type="match status" value="1"/>
</dbReference>